<dbReference type="RefSeq" id="WP_147650049.1">
    <property type="nucleotide sequence ID" value="NZ_CP042806.1"/>
</dbReference>
<proteinExistence type="predicted"/>
<reference evidence="1 2" key="1">
    <citation type="submission" date="2019-08" db="EMBL/GenBank/DDBJ databases">
        <title>Complete genome sequence of Terriglobus albidus strain ORNL.</title>
        <authorList>
            <person name="Podar M."/>
        </authorList>
    </citation>
    <scope>NUCLEOTIDE SEQUENCE [LARGE SCALE GENOMIC DNA]</scope>
    <source>
        <strain evidence="1 2">ORNL</strain>
    </source>
</reference>
<keyword evidence="2" id="KW-1185">Reference proteome</keyword>
<dbReference type="SUPFAM" id="SSF56925">
    <property type="entry name" value="OMPA-like"/>
    <property type="match status" value="1"/>
</dbReference>
<dbReference type="InterPro" id="IPR011250">
    <property type="entry name" value="OMP/PagP_B-barrel"/>
</dbReference>
<dbReference type="OrthoDB" id="116075at2"/>
<gene>
    <name evidence="1" type="ORF">FTW19_23795</name>
</gene>
<name>A0A5B9EFA8_9BACT</name>
<protein>
    <submittedName>
        <fullName evidence="1">Porin family protein</fullName>
    </submittedName>
</protein>
<evidence type="ECO:0000313" key="1">
    <source>
        <dbReference type="EMBL" id="QEE30752.1"/>
    </source>
</evidence>
<dbReference type="Proteomes" id="UP000321820">
    <property type="component" value="Chromosome"/>
</dbReference>
<dbReference type="AlphaFoldDB" id="A0A5B9EFA8"/>
<organism evidence="1 2">
    <name type="scientific">Terriglobus albidus</name>
    <dbReference type="NCBI Taxonomy" id="1592106"/>
    <lineage>
        <taxon>Bacteria</taxon>
        <taxon>Pseudomonadati</taxon>
        <taxon>Acidobacteriota</taxon>
        <taxon>Terriglobia</taxon>
        <taxon>Terriglobales</taxon>
        <taxon>Acidobacteriaceae</taxon>
        <taxon>Terriglobus</taxon>
    </lineage>
</organism>
<sequence length="196" mass="20831">MRYNILGVVLVAGCIFSTARVWAQARPESNGPKYGSMEIAANFHAARANTVPAFNFWMKGGGVQVERALTHRWSLGADLSRLHTGKMPGTNVGLDLTAAVIGPRYSISSLQGRLKVYGQAMGGVARGSNSLFPNPNGATSSAKGAALMIGGGVNYRVSSRVYVRAIEADWLRTSLSNGTTTVQNNLRLSSGVVVRF</sequence>
<accession>A0A5B9EFA8</accession>
<dbReference type="KEGG" id="talb:FTW19_23795"/>
<dbReference type="EMBL" id="CP042806">
    <property type="protein sequence ID" value="QEE30752.1"/>
    <property type="molecule type" value="Genomic_DNA"/>
</dbReference>
<dbReference type="Gene3D" id="2.40.160.20">
    <property type="match status" value="1"/>
</dbReference>
<evidence type="ECO:0000313" key="2">
    <source>
        <dbReference type="Proteomes" id="UP000321820"/>
    </source>
</evidence>